<dbReference type="GO" id="GO:0006673">
    <property type="term" value="P:inositol phosphoceramide metabolic process"/>
    <property type="evidence" value="ECO:0007669"/>
    <property type="project" value="UniProtKB-ARBA"/>
</dbReference>
<keyword evidence="1" id="KW-0808">Transferase</keyword>
<dbReference type="SUPFAM" id="SSF53448">
    <property type="entry name" value="Nucleotide-diphospho-sugar transferases"/>
    <property type="match status" value="1"/>
</dbReference>
<dbReference type="EMBL" id="JABMIG020000041">
    <property type="protein sequence ID" value="KAL3799114.1"/>
    <property type="molecule type" value="Genomic_DNA"/>
</dbReference>
<dbReference type="PANTHER" id="PTHR32385">
    <property type="entry name" value="MANNOSYL PHOSPHORYLINOSITOL CERAMIDE SYNTHASE"/>
    <property type="match status" value="1"/>
</dbReference>
<dbReference type="InterPro" id="IPR051706">
    <property type="entry name" value="Glycosyltransferase_domain"/>
</dbReference>
<dbReference type="InterPro" id="IPR029044">
    <property type="entry name" value="Nucleotide-diphossugar_trans"/>
</dbReference>
<evidence type="ECO:0000313" key="3">
    <source>
        <dbReference type="Proteomes" id="UP001516023"/>
    </source>
</evidence>
<evidence type="ECO:0000256" key="1">
    <source>
        <dbReference type="ARBA" id="ARBA00022679"/>
    </source>
</evidence>
<dbReference type="AlphaFoldDB" id="A0ABD3QG88"/>
<dbReference type="Pfam" id="PF04488">
    <property type="entry name" value="Gly_transf_sug"/>
    <property type="match status" value="1"/>
</dbReference>
<name>A0ABD3QG88_9STRA</name>
<gene>
    <name evidence="2" type="ORF">HJC23_002242</name>
</gene>
<proteinExistence type="predicted"/>
<accession>A0ABD3QG88</accession>
<organism evidence="2 3">
    <name type="scientific">Cyclotella cryptica</name>
    <dbReference type="NCBI Taxonomy" id="29204"/>
    <lineage>
        <taxon>Eukaryota</taxon>
        <taxon>Sar</taxon>
        <taxon>Stramenopiles</taxon>
        <taxon>Ochrophyta</taxon>
        <taxon>Bacillariophyta</taxon>
        <taxon>Coscinodiscophyceae</taxon>
        <taxon>Thalassiosirophycidae</taxon>
        <taxon>Stephanodiscales</taxon>
        <taxon>Stephanodiscaceae</taxon>
        <taxon>Cyclotella</taxon>
    </lineage>
</organism>
<comment type="caution">
    <text evidence="2">The sequence shown here is derived from an EMBL/GenBank/DDBJ whole genome shotgun (WGS) entry which is preliminary data.</text>
</comment>
<evidence type="ECO:0008006" key="4">
    <source>
        <dbReference type="Google" id="ProtNLM"/>
    </source>
</evidence>
<sequence length="422" mass="48049">MEESSGCASASSFPKEILSRPLKRGVWSSSLQEETVWADALLSLANKHGESRRIRYESKSENTPFIEGTEIPKIIHFIWLGPNSIPRFPFLQDDIDLTDINDSECTRSGIQWNECMLSWKIHHAPSEGWRIHLWTVEDIISIHNIGGTEENNSDAFKLRMSQMYNLEGFEYAMKIHHYALASDILRLELLNKFGGTYVDVDYWCVGCLDRIVGNDEVGRRSSILLPLQFFCGESNTGCLELNNGLMACRRQGHPILWKMMRSVQTYCDGFLVPGRKTTSLDVDSFQAFLSPYLDVGTLHSFQGSQCAGVMARPSAMNVIEFTGPGLLTRIVCRWLCDDFIESTIDIFDISGEEKDRSTSFGDHKSCRNVSFDTSQIMVFQRDVFHPFPNHLRRVHASRVREFIIPEVTLAVHLWGCSWQGEL</sequence>
<dbReference type="PANTHER" id="PTHR32385:SF15">
    <property type="entry name" value="INOSITOL PHOSPHOCERAMIDE MANNOSYLTRANSFERASE 1"/>
    <property type="match status" value="1"/>
</dbReference>
<reference evidence="2 3" key="1">
    <citation type="journal article" date="2020" name="G3 (Bethesda)">
        <title>Improved Reference Genome for Cyclotella cryptica CCMP332, a Model for Cell Wall Morphogenesis, Salinity Adaptation, and Lipid Production in Diatoms (Bacillariophyta).</title>
        <authorList>
            <person name="Roberts W.R."/>
            <person name="Downey K.M."/>
            <person name="Ruck E.C."/>
            <person name="Traller J.C."/>
            <person name="Alverson A.J."/>
        </authorList>
    </citation>
    <scope>NUCLEOTIDE SEQUENCE [LARGE SCALE GENOMIC DNA]</scope>
    <source>
        <strain evidence="2 3">CCMP332</strain>
    </source>
</reference>
<evidence type="ECO:0000313" key="2">
    <source>
        <dbReference type="EMBL" id="KAL3799114.1"/>
    </source>
</evidence>
<dbReference type="GO" id="GO:0006688">
    <property type="term" value="P:glycosphingolipid biosynthetic process"/>
    <property type="evidence" value="ECO:0007669"/>
    <property type="project" value="UniProtKB-ARBA"/>
</dbReference>
<dbReference type="GO" id="GO:0016740">
    <property type="term" value="F:transferase activity"/>
    <property type="evidence" value="ECO:0007669"/>
    <property type="project" value="UniProtKB-KW"/>
</dbReference>
<dbReference type="InterPro" id="IPR007577">
    <property type="entry name" value="GlycoTrfase_DXD_sugar-bd_CS"/>
</dbReference>
<keyword evidence="3" id="KW-1185">Reference proteome</keyword>
<dbReference type="GO" id="GO:0016020">
    <property type="term" value="C:membrane"/>
    <property type="evidence" value="ECO:0007669"/>
    <property type="project" value="GOC"/>
</dbReference>
<protein>
    <recommendedName>
        <fullName evidence="4">Glycosyltransferase family 32 protein</fullName>
    </recommendedName>
</protein>
<dbReference type="Gene3D" id="3.90.550.20">
    <property type="match status" value="1"/>
</dbReference>
<dbReference type="Proteomes" id="UP001516023">
    <property type="component" value="Unassembled WGS sequence"/>
</dbReference>